<sequence>MTITKHNPDTMPDAGAMGYTQVTTTPPGEMIFLSGQVAWSRNGDPIPEALADQSAIAIGNVKKGLEAVGASAANITSMRIYVVGLTDDNAGQAYAPLPEFFGGQAPCVTMIGVSSLASPDLKIEIEVMAVK</sequence>
<dbReference type="STRING" id="1458461.BN1012_Phect223"/>
<dbReference type="RefSeq" id="WP_043949387.1">
    <property type="nucleotide sequence ID" value="NZ_HG966617.1"/>
</dbReference>
<evidence type="ECO:0000313" key="4">
    <source>
        <dbReference type="Proteomes" id="UP000032160"/>
    </source>
</evidence>
<dbReference type="GO" id="GO:0019239">
    <property type="term" value="F:deaminase activity"/>
    <property type="evidence" value="ECO:0007669"/>
    <property type="project" value="TreeGrafter"/>
</dbReference>
<dbReference type="PANTHER" id="PTHR11803">
    <property type="entry name" value="2-IMINOBUTANOATE/2-IMINOPROPANOATE DEAMINASE RIDA"/>
    <property type="match status" value="1"/>
</dbReference>
<comment type="similarity">
    <text evidence="1">Belongs to the RutC family.</text>
</comment>
<reference evidence="3 4" key="1">
    <citation type="journal article" date="2014" name="Front. Genet.">
        <title>Genome and metabolic network of "Candidatus Phaeomarinobacter ectocarpi" Ec32, a new candidate genus of Alphaproteobacteria frequently associated with brown algae.</title>
        <authorList>
            <person name="Dittami S.M."/>
            <person name="Barbeyron T."/>
            <person name="Boyen C."/>
            <person name="Cambefort J."/>
            <person name="Collet G."/>
            <person name="Delage L."/>
            <person name="Gobet A."/>
            <person name="Groisillier A."/>
            <person name="Leblanc C."/>
            <person name="Michel G."/>
            <person name="Scornet D."/>
            <person name="Siegel A."/>
            <person name="Tapia J.E."/>
            <person name="Tonon T."/>
        </authorList>
    </citation>
    <scope>NUCLEOTIDE SEQUENCE [LARGE SCALE GENOMIC DNA]</scope>
    <source>
        <strain evidence="3 4">Ec32</strain>
    </source>
</reference>
<dbReference type="SUPFAM" id="SSF55298">
    <property type="entry name" value="YjgF-like"/>
    <property type="match status" value="1"/>
</dbReference>
<evidence type="ECO:0000256" key="1">
    <source>
        <dbReference type="ARBA" id="ARBA00010552"/>
    </source>
</evidence>
<dbReference type="KEGG" id="pect:BN1012_Phect223"/>
<dbReference type="HOGENOM" id="CLU_100715_4_3_5"/>
<dbReference type="Pfam" id="PF01042">
    <property type="entry name" value="Ribonuc_L-PSP"/>
    <property type="match status" value="1"/>
</dbReference>
<dbReference type="GO" id="GO:0005829">
    <property type="term" value="C:cytosol"/>
    <property type="evidence" value="ECO:0007669"/>
    <property type="project" value="TreeGrafter"/>
</dbReference>
<dbReference type="CDD" id="cd00448">
    <property type="entry name" value="YjgF_YER057c_UK114_family"/>
    <property type="match status" value="1"/>
</dbReference>
<dbReference type="InterPro" id="IPR035959">
    <property type="entry name" value="RutC-like_sf"/>
</dbReference>
<dbReference type="OrthoDB" id="5520786at2"/>
<dbReference type="AlphaFoldDB" id="X5MBR5"/>
<gene>
    <name evidence="3" type="ORF">BN1012_Phect223</name>
</gene>
<accession>X5MBR5</accession>
<dbReference type="InterPro" id="IPR006175">
    <property type="entry name" value="YjgF/YER057c/UK114"/>
</dbReference>
<evidence type="ECO:0000313" key="3">
    <source>
        <dbReference type="EMBL" id="CDO58437.1"/>
    </source>
</evidence>
<keyword evidence="4" id="KW-1185">Reference proteome</keyword>
<dbReference type="PANTHER" id="PTHR11803:SF58">
    <property type="entry name" value="PROTEIN HMF1-RELATED"/>
    <property type="match status" value="1"/>
</dbReference>
<evidence type="ECO:0000256" key="2">
    <source>
        <dbReference type="SAM" id="MobiDB-lite"/>
    </source>
</evidence>
<protein>
    <submittedName>
        <fullName evidence="3">Putative translational inhibitor protein</fullName>
    </submittedName>
</protein>
<proteinExistence type="inferred from homology"/>
<name>X5MBR5_9HYPH</name>
<organism evidence="3 4">
    <name type="scientific">Candidatus Phaeomarinibacter ectocarpi</name>
    <dbReference type="NCBI Taxonomy" id="1458461"/>
    <lineage>
        <taxon>Bacteria</taxon>
        <taxon>Pseudomonadati</taxon>
        <taxon>Pseudomonadota</taxon>
        <taxon>Alphaproteobacteria</taxon>
        <taxon>Hyphomicrobiales</taxon>
        <taxon>Parvibaculaceae</taxon>
        <taxon>Candidatus Phaeomarinibacter</taxon>
    </lineage>
</organism>
<dbReference type="Proteomes" id="UP000032160">
    <property type="component" value="Chromosome I"/>
</dbReference>
<dbReference type="Gene3D" id="3.30.1330.40">
    <property type="entry name" value="RutC-like"/>
    <property type="match status" value="1"/>
</dbReference>
<feature type="region of interest" description="Disordered" evidence="2">
    <location>
        <begin position="1"/>
        <end position="20"/>
    </location>
</feature>
<dbReference type="EMBL" id="HG966617">
    <property type="protein sequence ID" value="CDO58437.1"/>
    <property type="molecule type" value="Genomic_DNA"/>
</dbReference>